<evidence type="ECO:0000256" key="1">
    <source>
        <dbReference type="HAMAP-Rule" id="MF_00775"/>
    </source>
</evidence>
<dbReference type="PANTHER" id="PTHR37315:SF1">
    <property type="entry name" value="UPF0311 PROTEIN BLR7842"/>
    <property type="match status" value="1"/>
</dbReference>
<comment type="caution">
    <text evidence="2">The sequence shown here is derived from an EMBL/GenBank/DDBJ whole genome shotgun (WGS) entry which is preliminary data.</text>
</comment>
<sequence>MIDYKMEPLFSYTATIGGPEIVGPVLGGLRVNFNLTGGEVTGERVNGKILPAGGDWLLMRNDGIAEVDVRLTIRTDDEALLNVHYHGMADLGENGFEEFMAGRAPVPGTALRIFPRFQVAAENYLWLNRLACVGIGEAHVDFATESKMKFDIYAVS</sequence>
<dbReference type="Pfam" id="PF11578">
    <property type="entry name" value="DUF3237"/>
    <property type="match status" value="1"/>
</dbReference>
<comment type="similarity">
    <text evidence="1">Belongs to the UPF0311 family.</text>
</comment>
<evidence type="ECO:0000313" key="2">
    <source>
        <dbReference type="EMBL" id="MBB3210306.1"/>
    </source>
</evidence>
<dbReference type="EMBL" id="JACHXU010000035">
    <property type="protein sequence ID" value="MBB3210306.1"/>
    <property type="molecule type" value="Genomic_DNA"/>
</dbReference>
<evidence type="ECO:0000313" key="3">
    <source>
        <dbReference type="Proteomes" id="UP000536179"/>
    </source>
</evidence>
<organism evidence="2 3">
    <name type="scientific">Aporhodopirellula rubra</name>
    <dbReference type="NCBI Taxonomy" id="980271"/>
    <lineage>
        <taxon>Bacteria</taxon>
        <taxon>Pseudomonadati</taxon>
        <taxon>Planctomycetota</taxon>
        <taxon>Planctomycetia</taxon>
        <taxon>Pirellulales</taxon>
        <taxon>Pirellulaceae</taxon>
        <taxon>Aporhodopirellula</taxon>
    </lineage>
</organism>
<dbReference type="Gene3D" id="2.40.160.20">
    <property type="match status" value="1"/>
</dbReference>
<gene>
    <name evidence="2" type="ORF">FHS27_006153</name>
</gene>
<keyword evidence="3" id="KW-1185">Reference proteome</keyword>
<dbReference type="InterPro" id="IPR020915">
    <property type="entry name" value="UPF0311"/>
</dbReference>
<name>A0A7W5H9P3_9BACT</name>
<dbReference type="PANTHER" id="PTHR37315">
    <property type="entry name" value="UPF0311 PROTEIN BLR7842"/>
    <property type="match status" value="1"/>
</dbReference>
<accession>A0A7W5H9P3</accession>
<protein>
    <recommendedName>
        <fullName evidence="1">UPF0311 protein FHS27_006153</fullName>
    </recommendedName>
</protein>
<proteinExistence type="inferred from homology"/>
<dbReference type="Proteomes" id="UP000536179">
    <property type="component" value="Unassembled WGS sequence"/>
</dbReference>
<dbReference type="HAMAP" id="MF_00775">
    <property type="entry name" value="UPF0311"/>
    <property type="match status" value="1"/>
</dbReference>
<reference evidence="2 3" key="1">
    <citation type="submission" date="2020-08" db="EMBL/GenBank/DDBJ databases">
        <title>Genomic Encyclopedia of Type Strains, Phase III (KMG-III): the genomes of soil and plant-associated and newly described type strains.</title>
        <authorList>
            <person name="Whitman W."/>
        </authorList>
    </citation>
    <scope>NUCLEOTIDE SEQUENCE [LARGE SCALE GENOMIC DNA]</scope>
    <source>
        <strain evidence="2 3">CECT 8075</strain>
    </source>
</reference>
<dbReference type="RefSeq" id="WP_246421205.1">
    <property type="nucleotide sequence ID" value="NZ_JACHXU010000035.1"/>
</dbReference>
<dbReference type="AlphaFoldDB" id="A0A7W5H9P3"/>